<sequence length="278" mass="30687">MIHFWKPSIIVGHGVEKNMQGTHLALFIDQHSGLQEHSPSSWVAANDLSPRRRAARREESPTRAERSWAVFWDVQRDRLTCKEPTSHCLLTNVLAFANTLRRCGTGQGWKGSGVERSGFKKTREDAPTRADRLWAAFWDAQRAQKPRFRPRGSLAPSLFSSVLDLEDVGGCLGVGSEAPCQGRVAVEDGASRAAFQLVVSIEMKARDEAPALSKQHSWIDASAASDNLPSSSSSLAQRQKIVIPIEARLKGKGLADTFWICHLRERAGSKTTLTYAGR</sequence>
<dbReference type="Proteomes" id="UP000467700">
    <property type="component" value="Unassembled WGS sequence"/>
</dbReference>
<name>A0A8S0W5Y0_CYCAE</name>
<accession>A0A8S0W5Y0</accession>
<proteinExistence type="predicted"/>
<keyword evidence="2" id="KW-1185">Reference proteome</keyword>
<gene>
    <name evidence="1" type="ORF">AAE3_LOCUS426</name>
</gene>
<reference evidence="1 2" key="1">
    <citation type="submission" date="2020-01" db="EMBL/GenBank/DDBJ databases">
        <authorList>
            <person name="Gupta K D."/>
        </authorList>
    </citation>
    <scope>NUCLEOTIDE SEQUENCE [LARGE SCALE GENOMIC DNA]</scope>
</reference>
<comment type="caution">
    <text evidence="1">The sequence shown here is derived from an EMBL/GenBank/DDBJ whole genome shotgun (WGS) entry which is preliminary data.</text>
</comment>
<dbReference type="AlphaFoldDB" id="A0A8S0W5Y0"/>
<organism evidence="1 2">
    <name type="scientific">Cyclocybe aegerita</name>
    <name type="common">Black poplar mushroom</name>
    <name type="synonym">Agrocybe aegerita</name>
    <dbReference type="NCBI Taxonomy" id="1973307"/>
    <lineage>
        <taxon>Eukaryota</taxon>
        <taxon>Fungi</taxon>
        <taxon>Dikarya</taxon>
        <taxon>Basidiomycota</taxon>
        <taxon>Agaricomycotina</taxon>
        <taxon>Agaricomycetes</taxon>
        <taxon>Agaricomycetidae</taxon>
        <taxon>Agaricales</taxon>
        <taxon>Agaricineae</taxon>
        <taxon>Bolbitiaceae</taxon>
        <taxon>Cyclocybe</taxon>
    </lineage>
</organism>
<dbReference type="EMBL" id="CACVBS010000001">
    <property type="protein sequence ID" value="CAA7257473.1"/>
    <property type="molecule type" value="Genomic_DNA"/>
</dbReference>
<protein>
    <submittedName>
        <fullName evidence="1">Uncharacterized protein</fullName>
    </submittedName>
</protein>
<evidence type="ECO:0000313" key="1">
    <source>
        <dbReference type="EMBL" id="CAA7257473.1"/>
    </source>
</evidence>
<evidence type="ECO:0000313" key="2">
    <source>
        <dbReference type="Proteomes" id="UP000467700"/>
    </source>
</evidence>